<dbReference type="AlphaFoldDB" id="A0A3S4GJL9"/>
<dbReference type="Pfam" id="PF00494">
    <property type="entry name" value="SQS_PSY"/>
    <property type="match status" value="1"/>
</dbReference>
<reference evidence="1 2" key="1">
    <citation type="submission" date="2018-12" db="EMBL/GenBank/DDBJ databases">
        <authorList>
            <person name="Criscuolo A."/>
        </authorList>
    </citation>
    <scope>NUCLEOTIDE SEQUENCE [LARGE SCALE GENOMIC DNA]</scope>
    <source>
        <strain evidence="1">ACIP1116281</strain>
    </source>
</reference>
<keyword evidence="2" id="KW-1185">Reference proteome</keyword>
<dbReference type="Proteomes" id="UP000268844">
    <property type="component" value="Unassembled WGS sequence"/>
</dbReference>
<gene>
    <name evidence="1" type="primary">crtB</name>
    <name evidence="1" type="ORF">DEVEQU_03382</name>
</gene>
<proteinExistence type="predicted"/>
<name>A0A3S4GJL9_9HYPH</name>
<sequence length="279" mass="30321">MPTSHDFALDALRQSDHDRYLAALVLPAEARPHVAAILAFAADVAAIRERVSGPQPGEIRLQWWNDALSGQGHGEVRQNPLADALLDTMARYKLPAGTLQRLIGARRFDLYDDPMPDLESFEGYAGETASTLLQLSAMILNGGEPVEPGDAAGHLGVAQAMVGHLRAFGYIAAQGRIMLPWSILAANGVQEGEVFSGLESEGLHAALSQIAELAEEHLQKARIAIAALSPKLRPAFAGIVITERQLARWKAEGRAFMPPPGDADWRKIAGLFWWTLRQR</sequence>
<dbReference type="GO" id="GO:0016765">
    <property type="term" value="F:transferase activity, transferring alkyl or aryl (other than methyl) groups"/>
    <property type="evidence" value="ECO:0007669"/>
    <property type="project" value="UniProtKB-ARBA"/>
</dbReference>
<dbReference type="InterPro" id="IPR002060">
    <property type="entry name" value="Squ/phyt_synthse"/>
</dbReference>
<dbReference type="PANTHER" id="PTHR31480">
    <property type="entry name" value="BIFUNCTIONAL LYCOPENE CYCLASE/PHYTOENE SYNTHASE"/>
    <property type="match status" value="1"/>
</dbReference>
<dbReference type="Gene3D" id="1.10.600.10">
    <property type="entry name" value="Farnesyl Diphosphate Synthase"/>
    <property type="match status" value="1"/>
</dbReference>
<dbReference type="OrthoDB" id="9814909at2"/>
<evidence type="ECO:0000313" key="2">
    <source>
        <dbReference type="Proteomes" id="UP000268844"/>
    </source>
</evidence>
<protein>
    <submittedName>
        <fullName evidence="1">All-trans-phytoene synthase</fullName>
        <ecNumber evidence="1">2.5.1.99</ecNumber>
    </submittedName>
</protein>
<dbReference type="EMBL" id="UZWD01000040">
    <property type="protein sequence ID" value="VDS06226.1"/>
    <property type="molecule type" value="Genomic_DNA"/>
</dbReference>
<dbReference type="RefSeq" id="WP_126151750.1">
    <property type="nucleotide sequence ID" value="NZ_JBHTMH010000001.1"/>
</dbReference>
<keyword evidence="1" id="KW-0808">Transferase</keyword>
<evidence type="ECO:0000313" key="1">
    <source>
        <dbReference type="EMBL" id="VDS06226.1"/>
    </source>
</evidence>
<accession>A0A3S4GJL9</accession>
<dbReference type="SUPFAM" id="SSF48576">
    <property type="entry name" value="Terpenoid synthases"/>
    <property type="match status" value="1"/>
</dbReference>
<organism evidence="1 2">
    <name type="scientific">Devosia equisanguinis</name>
    <dbReference type="NCBI Taxonomy" id="2490941"/>
    <lineage>
        <taxon>Bacteria</taxon>
        <taxon>Pseudomonadati</taxon>
        <taxon>Pseudomonadota</taxon>
        <taxon>Alphaproteobacteria</taxon>
        <taxon>Hyphomicrobiales</taxon>
        <taxon>Devosiaceae</taxon>
        <taxon>Devosia</taxon>
    </lineage>
</organism>
<dbReference type="EC" id="2.5.1.99" evidence="1"/>
<dbReference type="InterPro" id="IPR008949">
    <property type="entry name" value="Isoprenoid_synthase_dom_sf"/>
</dbReference>